<proteinExistence type="predicted"/>
<evidence type="ECO:0000313" key="3">
    <source>
        <dbReference type="Proteomes" id="UP000256321"/>
    </source>
</evidence>
<dbReference type="AlphaFoldDB" id="A0A3D8HAU0"/>
<reference evidence="2 3" key="1">
    <citation type="submission" date="2018-07" db="EMBL/GenBank/DDBJ databases">
        <title>Parabacteroides acidifaciens nov. sp., isolated from human feces.</title>
        <authorList>
            <person name="Wang Y.J."/>
        </authorList>
    </citation>
    <scope>NUCLEOTIDE SEQUENCE [LARGE SCALE GENOMIC DNA]</scope>
    <source>
        <strain evidence="2 3">426-9</strain>
    </source>
</reference>
<protein>
    <submittedName>
        <fullName evidence="2">Uncharacterized protein</fullName>
    </submittedName>
</protein>
<evidence type="ECO:0000256" key="1">
    <source>
        <dbReference type="SAM" id="Phobius"/>
    </source>
</evidence>
<evidence type="ECO:0000313" key="2">
    <source>
        <dbReference type="EMBL" id="RDU48106.1"/>
    </source>
</evidence>
<keyword evidence="1" id="KW-0472">Membrane</keyword>
<comment type="caution">
    <text evidence="2">The sequence shown here is derived from an EMBL/GenBank/DDBJ whole genome shotgun (WGS) entry which is preliminary data.</text>
</comment>
<gene>
    <name evidence="2" type="ORF">DWU89_16185</name>
</gene>
<dbReference type="EMBL" id="QREV01000048">
    <property type="protein sequence ID" value="RDU48106.1"/>
    <property type="molecule type" value="Genomic_DNA"/>
</dbReference>
<organism evidence="2 3">
    <name type="scientific">Parabacteroides acidifaciens</name>
    <dbReference type="NCBI Taxonomy" id="2290935"/>
    <lineage>
        <taxon>Bacteria</taxon>
        <taxon>Pseudomonadati</taxon>
        <taxon>Bacteroidota</taxon>
        <taxon>Bacteroidia</taxon>
        <taxon>Bacteroidales</taxon>
        <taxon>Tannerellaceae</taxon>
        <taxon>Parabacteroides</taxon>
    </lineage>
</organism>
<keyword evidence="1" id="KW-0812">Transmembrane</keyword>
<feature type="transmembrane region" description="Helical" evidence="1">
    <location>
        <begin position="20"/>
        <end position="42"/>
    </location>
</feature>
<dbReference type="Proteomes" id="UP000256321">
    <property type="component" value="Unassembled WGS sequence"/>
</dbReference>
<name>A0A3D8HAU0_9BACT</name>
<accession>A0A3D8HAU0</accession>
<keyword evidence="1" id="KW-1133">Transmembrane helix</keyword>
<sequence length="67" mass="7982">MEPDKLIKLIVYGLLPFYLLWYLLCILIIGFGSLIKIVGYLLNSARREAECEWTDYKDYVVGYRRLF</sequence>